<name>A0A939G880_9BACT</name>
<dbReference type="Proteomes" id="UP000664795">
    <property type="component" value="Unassembled WGS sequence"/>
</dbReference>
<keyword evidence="2" id="KW-1185">Reference proteome</keyword>
<proteinExistence type="predicted"/>
<sequence length="199" mass="21330">MHTIVTRTLATISLAGSLSVFTGCSTKNADVPLSIEQRNEQSTNAAIRVSGKYMGIRLQLDNNYAEGRDKANAYSLDVTAKGDSVQINLSGAGTAGTYDRLDLGTYAVTYTPNGSSNGGYFTVKKDLLKDYVAVSVIDRAIAGTSSRQVVYSLPITVYQYVVGTPRAGQFSPVKASDIFTTTQRTLAIFAFERTVTLAN</sequence>
<protein>
    <recommendedName>
        <fullName evidence="3">Lipoprotein</fullName>
    </recommendedName>
</protein>
<accession>A0A939G880</accession>
<dbReference type="EMBL" id="JAFMYU010000009">
    <property type="protein sequence ID" value="MBO0931866.1"/>
    <property type="molecule type" value="Genomic_DNA"/>
</dbReference>
<dbReference type="RefSeq" id="WP_207335837.1">
    <property type="nucleotide sequence ID" value="NZ_JAFMYU010000009.1"/>
</dbReference>
<evidence type="ECO:0000313" key="1">
    <source>
        <dbReference type="EMBL" id="MBO0931866.1"/>
    </source>
</evidence>
<evidence type="ECO:0008006" key="3">
    <source>
        <dbReference type="Google" id="ProtNLM"/>
    </source>
</evidence>
<reference evidence="1 2" key="1">
    <citation type="submission" date="2021-03" db="EMBL/GenBank/DDBJ databases">
        <title>Fibrella sp. HMF5036 genome sequencing and assembly.</title>
        <authorList>
            <person name="Kang H."/>
            <person name="Kim H."/>
            <person name="Bae S."/>
            <person name="Joh K."/>
        </authorList>
    </citation>
    <scope>NUCLEOTIDE SEQUENCE [LARGE SCALE GENOMIC DNA]</scope>
    <source>
        <strain evidence="1 2">HMF5036</strain>
    </source>
</reference>
<dbReference type="PROSITE" id="PS51257">
    <property type="entry name" value="PROKAR_LIPOPROTEIN"/>
    <property type="match status" value="1"/>
</dbReference>
<evidence type="ECO:0000313" key="2">
    <source>
        <dbReference type="Proteomes" id="UP000664795"/>
    </source>
</evidence>
<gene>
    <name evidence="1" type="ORF">J2I48_12725</name>
</gene>
<organism evidence="1 2">
    <name type="scientific">Fibrella aquatilis</name>
    <dbReference type="NCBI Taxonomy" id="2817059"/>
    <lineage>
        <taxon>Bacteria</taxon>
        <taxon>Pseudomonadati</taxon>
        <taxon>Bacteroidota</taxon>
        <taxon>Cytophagia</taxon>
        <taxon>Cytophagales</taxon>
        <taxon>Spirosomataceae</taxon>
        <taxon>Fibrella</taxon>
    </lineage>
</organism>
<dbReference type="AlphaFoldDB" id="A0A939G880"/>
<comment type="caution">
    <text evidence="1">The sequence shown here is derived from an EMBL/GenBank/DDBJ whole genome shotgun (WGS) entry which is preliminary data.</text>
</comment>